<organism evidence="1 2">
    <name type="scientific">Candidatus Sulfobium mesophilum</name>
    <dbReference type="NCBI Taxonomy" id="2016548"/>
    <lineage>
        <taxon>Bacteria</taxon>
        <taxon>Pseudomonadati</taxon>
        <taxon>Nitrospirota</taxon>
        <taxon>Nitrospiria</taxon>
        <taxon>Nitrospirales</taxon>
        <taxon>Nitrospiraceae</taxon>
        <taxon>Candidatus Sulfobium</taxon>
    </lineage>
</organism>
<keyword evidence="2" id="KW-1185">Reference proteome</keyword>
<gene>
    <name evidence="1" type="ORF">NBG4_160021</name>
</gene>
<reference evidence="2" key="1">
    <citation type="submission" date="2018-03" db="EMBL/GenBank/DDBJ databases">
        <authorList>
            <person name="Zecchin S."/>
        </authorList>
    </citation>
    <scope>NUCLEOTIDE SEQUENCE [LARGE SCALE GENOMIC DNA]</scope>
</reference>
<protein>
    <submittedName>
        <fullName evidence="1">Uncharacterized protein</fullName>
    </submittedName>
</protein>
<dbReference type="EMBL" id="OUUY01000060">
    <property type="protein sequence ID" value="SPQ00056.1"/>
    <property type="molecule type" value="Genomic_DNA"/>
</dbReference>
<dbReference type="Proteomes" id="UP000245125">
    <property type="component" value="Unassembled WGS sequence"/>
</dbReference>
<accession>A0A2U3QF54</accession>
<proteinExistence type="predicted"/>
<sequence length="60" mass="6866">MSILPEGEQMRRAIKWISQERQDNPETSLFKLVENACLKFDLSPKDAEVLVHFFTDGAKG</sequence>
<evidence type="ECO:0000313" key="2">
    <source>
        <dbReference type="Proteomes" id="UP000245125"/>
    </source>
</evidence>
<dbReference type="AlphaFoldDB" id="A0A2U3QF54"/>
<dbReference type="OrthoDB" id="5422828at2"/>
<name>A0A2U3QF54_9BACT</name>
<evidence type="ECO:0000313" key="1">
    <source>
        <dbReference type="EMBL" id="SPQ00056.1"/>
    </source>
</evidence>